<dbReference type="KEGG" id="nyu:D7D52_10020"/>
<sequence>MSPHDSLEAAIAWSVDQLPGEDRALLLRLWPFDSGFTWEAAAAVHPPGVDGAVLAKLASLVDRSVLTAEMSSGHVRYRLLETIRRHCRATDPDPAGTAAAHAEWARAFVAGRVPLLDGPRLGGAVHELAAELAKSPGRDRP</sequence>
<evidence type="ECO:0000313" key="2">
    <source>
        <dbReference type="EMBL" id="AYF74143.1"/>
    </source>
</evidence>
<dbReference type="InterPro" id="IPR058852">
    <property type="entry name" value="HTH_77"/>
</dbReference>
<reference evidence="2 3" key="1">
    <citation type="submission" date="2018-09" db="EMBL/GenBank/DDBJ databases">
        <title>Nocardia yunnanensis sp. nov., an actinomycete isolated from a soil sample.</title>
        <authorList>
            <person name="Zhang J."/>
        </authorList>
    </citation>
    <scope>NUCLEOTIDE SEQUENCE [LARGE SCALE GENOMIC DNA]</scope>
    <source>
        <strain evidence="2 3">CFHS0054</strain>
    </source>
</reference>
<organism evidence="2 3">
    <name type="scientific">Nocardia yunnanensis</name>
    <dbReference type="NCBI Taxonomy" id="2382165"/>
    <lineage>
        <taxon>Bacteria</taxon>
        <taxon>Bacillati</taxon>
        <taxon>Actinomycetota</taxon>
        <taxon>Actinomycetes</taxon>
        <taxon>Mycobacteriales</taxon>
        <taxon>Nocardiaceae</taxon>
        <taxon>Nocardia</taxon>
    </lineage>
</organism>
<dbReference type="Pfam" id="PF25872">
    <property type="entry name" value="HTH_77"/>
    <property type="match status" value="1"/>
</dbReference>
<protein>
    <recommendedName>
        <fullName evidence="1">Winged helix-turn-helix domain-containing protein</fullName>
    </recommendedName>
</protein>
<feature type="domain" description="Winged helix-turn-helix" evidence="1">
    <location>
        <begin position="22"/>
        <end position="90"/>
    </location>
</feature>
<dbReference type="EMBL" id="CP032568">
    <property type="protein sequence ID" value="AYF74143.1"/>
    <property type="molecule type" value="Genomic_DNA"/>
</dbReference>
<dbReference type="PANTHER" id="PTHR47691:SF3">
    <property type="entry name" value="HTH-TYPE TRANSCRIPTIONAL REGULATOR RV0890C-RELATED"/>
    <property type="match status" value="1"/>
</dbReference>
<gene>
    <name evidence="2" type="ORF">D7D52_10020</name>
</gene>
<dbReference type="Proteomes" id="UP000267164">
    <property type="component" value="Chromosome"/>
</dbReference>
<proteinExistence type="predicted"/>
<evidence type="ECO:0000313" key="3">
    <source>
        <dbReference type="Proteomes" id="UP000267164"/>
    </source>
</evidence>
<evidence type="ECO:0000259" key="1">
    <source>
        <dbReference type="Pfam" id="PF25872"/>
    </source>
</evidence>
<name>A0A386ZAE3_9NOCA</name>
<dbReference type="OrthoDB" id="4336084at2"/>
<dbReference type="AlphaFoldDB" id="A0A386ZAE3"/>
<dbReference type="PANTHER" id="PTHR47691">
    <property type="entry name" value="REGULATOR-RELATED"/>
    <property type="match status" value="1"/>
</dbReference>
<keyword evidence="3" id="KW-1185">Reference proteome</keyword>
<accession>A0A386ZAE3</accession>